<evidence type="ECO:0000256" key="6">
    <source>
        <dbReference type="ARBA" id="ARBA00023180"/>
    </source>
</evidence>
<dbReference type="Pfam" id="PF08031">
    <property type="entry name" value="BBE"/>
    <property type="match status" value="1"/>
</dbReference>
<evidence type="ECO:0000313" key="13">
    <source>
        <dbReference type="Proteomes" id="UP001291926"/>
    </source>
</evidence>
<dbReference type="Proteomes" id="UP001291926">
    <property type="component" value="Unassembled WGS sequence"/>
</dbReference>
<evidence type="ECO:0000259" key="8">
    <source>
        <dbReference type="Pfam" id="PF01565"/>
    </source>
</evidence>
<feature type="domain" description="Retrotransposon Copia-like N-terminal" evidence="11">
    <location>
        <begin position="35"/>
        <end position="81"/>
    </location>
</feature>
<dbReference type="InterPro" id="IPR029472">
    <property type="entry name" value="Copia-like_N"/>
</dbReference>
<evidence type="ECO:0000259" key="10">
    <source>
        <dbReference type="Pfam" id="PF08031"/>
    </source>
</evidence>
<dbReference type="InterPro" id="IPR016169">
    <property type="entry name" value="FAD-bd_PCMH_sub2"/>
</dbReference>
<keyword evidence="5" id="KW-0274">FAD</keyword>
<reference evidence="12 13" key="1">
    <citation type="journal article" date="2023" name="bioRxiv">
        <title>Genome report: Whole genome sequence and annotation of Penstemon davidsonii.</title>
        <authorList>
            <person name="Ostevik K.L."/>
            <person name="Alabady M."/>
            <person name="Zhang M."/>
            <person name="Rausher M.D."/>
        </authorList>
    </citation>
    <scope>NUCLEOTIDE SEQUENCE [LARGE SCALE GENOMIC DNA]</scope>
    <source>
        <strain evidence="12">DNT005</strain>
        <tissue evidence="12">Whole leaf</tissue>
    </source>
</reference>
<evidence type="ECO:0008006" key="14">
    <source>
        <dbReference type="Google" id="ProtNLM"/>
    </source>
</evidence>
<dbReference type="InterPro" id="IPR005162">
    <property type="entry name" value="Retrotrans_gag_dom"/>
</dbReference>
<dbReference type="Pfam" id="PF14244">
    <property type="entry name" value="Retrotran_gag_3"/>
    <property type="match status" value="1"/>
</dbReference>
<keyword evidence="4" id="KW-0732">Signal</keyword>
<keyword evidence="13" id="KW-1185">Reference proteome</keyword>
<accession>A0ABR0DD60</accession>
<feature type="domain" description="Retrotransposon gag" evidence="9">
    <location>
        <begin position="101"/>
        <end position="170"/>
    </location>
</feature>
<evidence type="ECO:0000256" key="3">
    <source>
        <dbReference type="ARBA" id="ARBA00022630"/>
    </source>
</evidence>
<feature type="region of interest" description="Disordered" evidence="7">
    <location>
        <begin position="1"/>
        <end position="31"/>
    </location>
</feature>
<evidence type="ECO:0000256" key="1">
    <source>
        <dbReference type="ARBA" id="ARBA00004913"/>
    </source>
</evidence>
<dbReference type="InterPro" id="IPR036318">
    <property type="entry name" value="FAD-bd_PCMH-like_sf"/>
</dbReference>
<evidence type="ECO:0000256" key="7">
    <source>
        <dbReference type="SAM" id="MobiDB-lite"/>
    </source>
</evidence>
<keyword evidence="2" id="KW-0017">Alkaloid metabolism</keyword>
<feature type="domain" description="Berberine/berberine-like" evidence="10">
    <location>
        <begin position="479"/>
        <end position="538"/>
    </location>
</feature>
<protein>
    <recommendedName>
        <fullName evidence="14">FAD-binding PCMH-type domain-containing protein</fullName>
    </recommendedName>
</protein>
<feature type="compositionally biased region" description="Low complexity" evidence="7">
    <location>
        <begin position="1"/>
        <end position="22"/>
    </location>
</feature>
<dbReference type="PANTHER" id="PTHR32448">
    <property type="entry name" value="OS08G0158400 PROTEIN"/>
    <property type="match status" value="1"/>
</dbReference>
<gene>
    <name evidence="12" type="ORF">RD792_006289</name>
</gene>
<keyword evidence="6" id="KW-0325">Glycoprotein</keyword>
<dbReference type="EMBL" id="JAYDYQ010002152">
    <property type="protein sequence ID" value="KAK4486974.1"/>
    <property type="molecule type" value="Genomic_DNA"/>
</dbReference>
<evidence type="ECO:0000259" key="11">
    <source>
        <dbReference type="Pfam" id="PF14244"/>
    </source>
</evidence>
<evidence type="ECO:0000256" key="5">
    <source>
        <dbReference type="ARBA" id="ARBA00022827"/>
    </source>
</evidence>
<evidence type="ECO:0000256" key="2">
    <source>
        <dbReference type="ARBA" id="ARBA00022589"/>
    </source>
</evidence>
<comment type="caution">
    <text evidence="12">The sequence shown here is derived from an EMBL/GenBank/DDBJ whole genome shotgun (WGS) entry which is preliminary data.</text>
</comment>
<dbReference type="Pfam" id="PF03732">
    <property type="entry name" value="Retrotrans_gag"/>
    <property type="match status" value="1"/>
</dbReference>
<feature type="domain" description="FAD linked oxidase N-terminal" evidence="8">
    <location>
        <begin position="176"/>
        <end position="223"/>
    </location>
</feature>
<proteinExistence type="predicted"/>
<comment type="pathway">
    <text evidence="1">Alkaloid biosynthesis.</text>
</comment>
<name>A0ABR0DD60_9LAMI</name>
<sequence length="558" mass="63298">MSSTDPPSDSSSSSIITPSRTRPPIEDPSSPYYIHPADGPGISLVSEKLNDTNYQTWNRAMFMALSVKNKSGFVDGSLTKPIGDPILANYWDRNNLLVMTWLNNSLSKEIHHTVQYHNSALDLWNELKQRFHQASGPRLFQLRRDLLNLQQQNLSVNTYYSQLKILWDEICNFRPKCDCGVCPTVGVGGHFSGGGYSMMSRKHGLAVDNIIDAIVINANGEILDRDSMGDDLFWAIRGGGGTSFGIVVAFKVKLVTVPETVIVFNVARTLEQNATQLVHKWQYISDKIDENLSIRVFLGSVIKGSSSKENQRIQASFTSLFIGGGVGDLLQIMEEKFPELGLVEEDCIEMTWIESVLFFGRFPNGSPIDALLNRTGYGYKYFKGKSDYMREPIPKHGLEGIWKYLNEEDQNGFELQFSPWGGKLSTISESETPFPHRSGNIFMIHYVVDWSTDSQRHLNWTRSLYSYMAPFVSKSPRTAYLNYRDLDIGRNNDEGNITSYKQASVWGFKYFKNNFNRLVRVKTNVDSSNFFRNEQSIPPLPYYITKKNGIINNESFIV</sequence>
<dbReference type="InterPro" id="IPR012951">
    <property type="entry name" value="BBE"/>
</dbReference>
<evidence type="ECO:0000256" key="4">
    <source>
        <dbReference type="ARBA" id="ARBA00022729"/>
    </source>
</evidence>
<dbReference type="InterPro" id="IPR006094">
    <property type="entry name" value="Oxid_FAD_bind_N"/>
</dbReference>
<keyword evidence="3" id="KW-0285">Flavoprotein</keyword>
<organism evidence="12 13">
    <name type="scientific">Penstemon davidsonii</name>
    <dbReference type="NCBI Taxonomy" id="160366"/>
    <lineage>
        <taxon>Eukaryota</taxon>
        <taxon>Viridiplantae</taxon>
        <taxon>Streptophyta</taxon>
        <taxon>Embryophyta</taxon>
        <taxon>Tracheophyta</taxon>
        <taxon>Spermatophyta</taxon>
        <taxon>Magnoliopsida</taxon>
        <taxon>eudicotyledons</taxon>
        <taxon>Gunneridae</taxon>
        <taxon>Pentapetalae</taxon>
        <taxon>asterids</taxon>
        <taxon>lamiids</taxon>
        <taxon>Lamiales</taxon>
        <taxon>Plantaginaceae</taxon>
        <taxon>Cheloneae</taxon>
        <taxon>Penstemon</taxon>
    </lineage>
</organism>
<dbReference type="Gene3D" id="3.40.462.20">
    <property type="match status" value="1"/>
</dbReference>
<evidence type="ECO:0000259" key="9">
    <source>
        <dbReference type="Pfam" id="PF03732"/>
    </source>
</evidence>
<dbReference type="Pfam" id="PF01565">
    <property type="entry name" value="FAD_binding_4"/>
    <property type="match status" value="1"/>
</dbReference>
<dbReference type="SUPFAM" id="SSF56176">
    <property type="entry name" value="FAD-binding/transporter-associated domain-like"/>
    <property type="match status" value="1"/>
</dbReference>
<dbReference type="Gene3D" id="3.30.465.10">
    <property type="match status" value="1"/>
</dbReference>
<evidence type="ECO:0000313" key="12">
    <source>
        <dbReference type="EMBL" id="KAK4486974.1"/>
    </source>
</evidence>